<accession>A0A0L8VFB3</accession>
<sequence length="153" mass="17759">METSKVMIRPATKADTPELFRIEQRCFDSESFSRRQVNYLAMQSSGKFWVLTEGEKIAGFIVLLQRTNTQALRVYSLAVLPEFRGKKYAQQLMQKAVLQAQEEGKDRLYLEVSEHNHEAIQLYQKLGFELTGIRPRYYRDGSNACLMEKKVEA</sequence>
<evidence type="ECO:0000313" key="4">
    <source>
        <dbReference type="EMBL" id="KOH47139.1"/>
    </source>
</evidence>
<dbReference type="Pfam" id="PF00583">
    <property type="entry name" value="Acetyltransf_1"/>
    <property type="match status" value="1"/>
</dbReference>
<evidence type="ECO:0000313" key="5">
    <source>
        <dbReference type="Proteomes" id="UP000036958"/>
    </source>
</evidence>
<evidence type="ECO:0000259" key="3">
    <source>
        <dbReference type="PROSITE" id="PS51186"/>
    </source>
</evidence>
<dbReference type="PANTHER" id="PTHR43877:SF2">
    <property type="entry name" value="AMINOALKYLPHOSPHONATE N-ACETYLTRANSFERASE-RELATED"/>
    <property type="match status" value="1"/>
</dbReference>
<feature type="domain" description="N-acetyltransferase" evidence="3">
    <location>
        <begin position="6"/>
        <end position="152"/>
    </location>
</feature>
<dbReference type="RefSeq" id="WP_053178620.1">
    <property type="nucleotide sequence ID" value="NZ_LGIA01000003.1"/>
</dbReference>
<keyword evidence="5" id="KW-1185">Reference proteome</keyword>
<keyword evidence="1" id="KW-0808">Transferase</keyword>
<evidence type="ECO:0000256" key="1">
    <source>
        <dbReference type="ARBA" id="ARBA00022679"/>
    </source>
</evidence>
<dbReference type="Gene3D" id="3.40.630.30">
    <property type="match status" value="1"/>
</dbReference>
<dbReference type="SUPFAM" id="SSF55729">
    <property type="entry name" value="Acyl-CoA N-acyltransferases (Nat)"/>
    <property type="match status" value="1"/>
</dbReference>
<dbReference type="Proteomes" id="UP000036958">
    <property type="component" value="Unassembled WGS sequence"/>
</dbReference>
<dbReference type="CDD" id="cd04301">
    <property type="entry name" value="NAT_SF"/>
    <property type="match status" value="1"/>
</dbReference>
<dbReference type="EMBL" id="LGIA01000003">
    <property type="protein sequence ID" value="KOH47139.1"/>
    <property type="molecule type" value="Genomic_DNA"/>
</dbReference>
<keyword evidence="2" id="KW-0012">Acyltransferase</keyword>
<proteinExistence type="predicted"/>
<organism evidence="4 5">
    <name type="scientific">Sunxiuqinia dokdonensis</name>
    <dbReference type="NCBI Taxonomy" id="1409788"/>
    <lineage>
        <taxon>Bacteria</taxon>
        <taxon>Pseudomonadati</taxon>
        <taxon>Bacteroidota</taxon>
        <taxon>Bacteroidia</taxon>
        <taxon>Marinilabiliales</taxon>
        <taxon>Prolixibacteraceae</taxon>
        <taxon>Sunxiuqinia</taxon>
    </lineage>
</organism>
<gene>
    <name evidence="4" type="ORF">NC99_00390</name>
</gene>
<evidence type="ECO:0000256" key="2">
    <source>
        <dbReference type="ARBA" id="ARBA00023315"/>
    </source>
</evidence>
<dbReference type="PANTHER" id="PTHR43877">
    <property type="entry name" value="AMINOALKYLPHOSPHONATE N-ACETYLTRANSFERASE-RELATED-RELATED"/>
    <property type="match status" value="1"/>
</dbReference>
<dbReference type="OrthoDB" id="9789605at2"/>
<comment type="caution">
    <text evidence="4">The sequence shown here is derived from an EMBL/GenBank/DDBJ whole genome shotgun (WGS) entry which is preliminary data.</text>
</comment>
<protein>
    <recommendedName>
        <fullName evidence="3">N-acetyltransferase domain-containing protein</fullName>
    </recommendedName>
</protein>
<name>A0A0L8VFB3_9BACT</name>
<dbReference type="STRING" id="1409788.NC99_00390"/>
<dbReference type="InterPro" id="IPR000182">
    <property type="entry name" value="GNAT_dom"/>
</dbReference>
<dbReference type="AlphaFoldDB" id="A0A0L8VFB3"/>
<dbReference type="GO" id="GO:0016747">
    <property type="term" value="F:acyltransferase activity, transferring groups other than amino-acyl groups"/>
    <property type="evidence" value="ECO:0007669"/>
    <property type="project" value="InterPro"/>
</dbReference>
<dbReference type="PROSITE" id="PS51186">
    <property type="entry name" value="GNAT"/>
    <property type="match status" value="1"/>
</dbReference>
<dbReference type="InterPro" id="IPR050832">
    <property type="entry name" value="Bact_Acetyltransf"/>
</dbReference>
<reference evidence="5" key="1">
    <citation type="submission" date="2015-07" db="EMBL/GenBank/DDBJ databases">
        <title>Genome sequencing of Sunxiuqinia dokdonensis strain SK.</title>
        <authorList>
            <person name="Ahn S."/>
            <person name="Kim B.-C."/>
        </authorList>
    </citation>
    <scope>NUCLEOTIDE SEQUENCE [LARGE SCALE GENOMIC DNA]</scope>
    <source>
        <strain evidence="5">SK</strain>
    </source>
</reference>
<dbReference type="InterPro" id="IPR016181">
    <property type="entry name" value="Acyl_CoA_acyltransferase"/>
</dbReference>